<dbReference type="Gene3D" id="3.40.50.150">
    <property type="entry name" value="Vaccinia Virus protein VP39"/>
    <property type="match status" value="1"/>
</dbReference>
<dbReference type="OrthoDB" id="423221at2759"/>
<reference evidence="2" key="1">
    <citation type="submission" date="2022-10" db="EMBL/GenBank/DDBJ databases">
        <authorList>
            <person name="Chen Y."/>
            <person name="Dougan E. K."/>
            <person name="Chan C."/>
            <person name="Rhodes N."/>
            <person name="Thang M."/>
        </authorList>
    </citation>
    <scope>NUCLEOTIDE SEQUENCE</scope>
</reference>
<feature type="compositionally biased region" description="Basic residues" evidence="1">
    <location>
        <begin position="553"/>
        <end position="566"/>
    </location>
</feature>
<evidence type="ECO:0000313" key="2">
    <source>
        <dbReference type="EMBL" id="CAI4003602.1"/>
    </source>
</evidence>
<evidence type="ECO:0000256" key="1">
    <source>
        <dbReference type="SAM" id="MobiDB-lite"/>
    </source>
</evidence>
<dbReference type="InterPro" id="IPR029063">
    <property type="entry name" value="SAM-dependent_MTases_sf"/>
</dbReference>
<sequence length="1312" mass="148597">MSIQEHHEEEPLAVVAPDEDETERSRRSALSVKHLKCLLLSEKEWKGLLQGGILLRPYSCKEDLLGAVVKTKRGQYEVVGKLEVERILLATSMNNREIAFQSQGVYTRLEIGNWKDRTKKLFLWQLKGAHPFPCDERIELPFLDSKCRNRPFSVDVEAAAKEQRRASVGPVKLCLEDTADFFLGRWPTEQQELFLDRMRSLHGKQLRIGTTCSGTDVVVTVLKQTLQHFLKKQDLSKLNTARKEYSGCYTADYEGEEGTSGLTYKHGFKQVINLLSPRFAVYENVKSAAERSRDSSGVVHPPPVEVFDVLDAQAYCLPQRRNRIWGLAFVLNGEEMVPEVQEVYQRNLKSLRSHIQFPMGSMFLDLPPEEPRPAHVKVIDRVRAVQPDCDNLFIDCSSSLKWLQYGAGVLPCLTPSHAIFSTGLRRYLRKQDMLNSQGLFKSCFSSSGYQKLLNMNSQDFAGNSFASTVAQAVLMTSLTCAPAGWDDLSPAEGDGGKVHAQEVSRSSSTTGGGTGEPIMRRLRRKRKAPEYDQMVAATDTNLVGDQSEGKEQKKGRRKKGPYKRKVPGQDSRRNGTGKKPSATIWQKEQVMKAFDQAKRDGHKNPAAHVASLGLKGFFKSCIYRWKAPREKFNWPLVCESSPALAKSYKEVPNVIRSAMGKDLKFKFRFANDYEGTTSMIPSELQAVVADSVAERIQFGEEVSHSYVVDVLRVAVEQWNHAVGELRKQVEQPGMVLKLMGDRLAGQREAQGEKLLKEVETTIKVRSWVAMQVSQGRVHEKLVANFDQCWSVLYRPSSRTLQVRAKADPLSRKMSLRKIRHLLERNLGLQLTESFDDEGHLREPKISGGDAASCGVEELQKWLFVGERQSRSSILVSLRADAYALESLNNYESGKLVWYSWLTRGLVAEEAIARWKFKGSVQALRSALRRTRSEFQKLLDLKKVPDMSVKPQEASELEILRGVPMKNERQVQWAIEDSEGIKQPLPLWLALPIERKVTEWAGENRKWEDKIEARLCAGKSLPPASQKKYDDFIKLKTECKLLFSRKNERQVTRLRSNMDWKKMQDDLFSVVVHMSSDPEHLRIKGANGRSQRLLLWQGEPSHKGMLPDFLSQGKVSEQLAHAVLAEFEEGDEVQFSEEEGVQEAEDQDGAFQEAEAMEAWENEENEGEIMAGSSDEELLQTWGAVEGELRRVKDFNHRPEYLALEARGVTQVPPGTYLSYHKGTRNWQAIYPGEEDQHGMNFTHGGQTNRSPGEALLCAIQALVERYCAKHPKDKLWGAQLEVIRKAGGDWCRFIRRENGKNDHNRLMGVTSA</sequence>
<protein>
    <submittedName>
        <fullName evidence="4">Malate dehydrogenase 2, mitochondrial</fullName>
    </submittedName>
</protein>
<dbReference type="EMBL" id="CAMXCT030003301">
    <property type="protein sequence ID" value="CAL4790914.1"/>
    <property type="molecule type" value="Genomic_DNA"/>
</dbReference>
<feature type="region of interest" description="Disordered" evidence="1">
    <location>
        <begin position="1"/>
        <end position="21"/>
    </location>
</feature>
<comment type="caution">
    <text evidence="2">The sequence shown here is derived from an EMBL/GenBank/DDBJ whole genome shotgun (WGS) entry which is preliminary data.</text>
</comment>
<feature type="non-terminal residue" evidence="2">
    <location>
        <position position="1312"/>
    </location>
</feature>
<name>A0A9P1D6S0_9DINO</name>
<gene>
    <name evidence="2" type="ORF">C1SCF055_LOCUS29457</name>
</gene>
<organism evidence="2">
    <name type="scientific">Cladocopium goreaui</name>
    <dbReference type="NCBI Taxonomy" id="2562237"/>
    <lineage>
        <taxon>Eukaryota</taxon>
        <taxon>Sar</taxon>
        <taxon>Alveolata</taxon>
        <taxon>Dinophyceae</taxon>
        <taxon>Suessiales</taxon>
        <taxon>Symbiodiniaceae</taxon>
        <taxon>Cladocopium</taxon>
    </lineage>
</organism>
<dbReference type="Proteomes" id="UP001152797">
    <property type="component" value="Unassembled WGS sequence"/>
</dbReference>
<dbReference type="EMBL" id="CAMXCT010003301">
    <property type="protein sequence ID" value="CAI4003602.1"/>
    <property type="molecule type" value="Genomic_DNA"/>
</dbReference>
<feature type="region of interest" description="Disordered" evidence="1">
    <location>
        <begin position="489"/>
        <end position="581"/>
    </location>
</feature>
<evidence type="ECO:0000313" key="5">
    <source>
        <dbReference type="Proteomes" id="UP001152797"/>
    </source>
</evidence>
<accession>A0A9P1D6S0</accession>
<evidence type="ECO:0000313" key="3">
    <source>
        <dbReference type="EMBL" id="CAL1156977.1"/>
    </source>
</evidence>
<dbReference type="EMBL" id="CAMXCT020003301">
    <property type="protein sequence ID" value="CAL1156977.1"/>
    <property type="molecule type" value="Genomic_DNA"/>
</dbReference>
<reference evidence="3" key="2">
    <citation type="submission" date="2024-04" db="EMBL/GenBank/DDBJ databases">
        <authorList>
            <person name="Chen Y."/>
            <person name="Shah S."/>
            <person name="Dougan E. K."/>
            <person name="Thang M."/>
            <person name="Chan C."/>
        </authorList>
    </citation>
    <scope>NUCLEOTIDE SEQUENCE [LARGE SCALE GENOMIC DNA]</scope>
</reference>
<feature type="compositionally biased region" description="Basic and acidic residues" evidence="1">
    <location>
        <begin position="1"/>
        <end position="10"/>
    </location>
</feature>
<keyword evidence="5" id="KW-1185">Reference proteome</keyword>
<proteinExistence type="predicted"/>
<evidence type="ECO:0000313" key="4">
    <source>
        <dbReference type="EMBL" id="CAL4790914.1"/>
    </source>
</evidence>